<evidence type="ECO:0000256" key="1">
    <source>
        <dbReference type="ARBA" id="ARBA00004370"/>
    </source>
</evidence>
<dbReference type="SMART" id="SM00740">
    <property type="entry name" value="PASTA"/>
    <property type="match status" value="1"/>
</dbReference>
<feature type="domain" description="PASTA" evidence="8">
    <location>
        <begin position="637"/>
        <end position="695"/>
    </location>
</feature>
<comment type="similarity">
    <text evidence="3">Belongs to the transpeptidase family.</text>
</comment>
<keyword evidence="7" id="KW-1133">Transmembrane helix</keyword>
<dbReference type="EC" id="3.4.16.4" evidence="4"/>
<dbReference type="PANTHER" id="PTHR30627">
    <property type="entry name" value="PEPTIDOGLYCAN D,D-TRANSPEPTIDASE"/>
    <property type="match status" value="1"/>
</dbReference>
<feature type="transmembrane region" description="Helical" evidence="7">
    <location>
        <begin position="70"/>
        <end position="95"/>
    </location>
</feature>
<dbReference type="Gene3D" id="3.40.710.10">
    <property type="entry name" value="DD-peptidase/beta-lactamase superfamily"/>
    <property type="match status" value="1"/>
</dbReference>
<dbReference type="GO" id="GO:0005886">
    <property type="term" value="C:plasma membrane"/>
    <property type="evidence" value="ECO:0007669"/>
    <property type="project" value="TreeGrafter"/>
</dbReference>
<reference evidence="9 10" key="1">
    <citation type="submission" date="2017-01" db="EMBL/GenBank/DDBJ databases">
        <authorList>
            <person name="Varghese N."/>
            <person name="Submissions S."/>
        </authorList>
    </citation>
    <scope>NUCLEOTIDE SEQUENCE [LARGE SCALE GENOMIC DNA]</scope>
    <source>
        <strain evidence="9 10">RUG2-6</strain>
    </source>
</reference>
<dbReference type="GO" id="GO:0071555">
    <property type="term" value="P:cell wall organization"/>
    <property type="evidence" value="ECO:0007669"/>
    <property type="project" value="TreeGrafter"/>
</dbReference>
<evidence type="ECO:0000256" key="5">
    <source>
        <dbReference type="ARBA" id="ARBA00023136"/>
    </source>
</evidence>
<dbReference type="Pfam" id="PF00905">
    <property type="entry name" value="Transpeptidase"/>
    <property type="match status" value="1"/>
</dbReference>
<dbReference type="InterPro" id="IPR050515">
    <property type="entry name" value="Beta-lactam/transpept"/>
</dbReference>
<dbReference type="InterPro" id="IPR036138">
    <property type="entry name" value="PBP_dimer_sf"/>
</dbReference>
<proteinExistence type="inferred from homology"/>
<evidence type="ECO:0000256" key="6">
    <source>
        <dbReference type="ARBA" id="ARBA00034000"/>
    </source>
</evidence>
<dbReference type="EMBL" id="FTMX01000002">
    <property type="protein sequence ID" value="SIQ77542.1"/>
    <property type="molecule type" value="Genomic_DNA"/>
</dbReference>
<keyword evidence="7" id="KW-0812">Transmembrane</keyword>
<evidence type="ECO:0000256" key="2">
    <source>
        <dbReference type="ARBA" id="ARBA00004752"/>
    </source>
</evidence>
<dbReference type="AlphaFoldDB" id="A0A9X8R724"/>
<keyword evidence="5 7" id="KW-0472">Membrane</keyword>
<evidence type="ECO:0000256" key="7">
    <source>
        <dbReference type="SAM" id="Phobius"/>
    </source>
</evidence>
<dbReference type="NCBIfam" id="TIGR02214">
    <property type="entry name" value="spoVD_pbp"/>
    <property type="match status" value="1"/>
</dbReference>
<dbReference type="Pfam" id="PF03793">
    <property type="entry name" value="PASTA"/>
    <property type="match status" value="1"/>
</dbReference>
<dbReference type="CDD" id="cd06573">
    <property type="entry name" value="PASTA"/>
    <property type="match status" value="1"/>
</dbReference>
<protein>
    <recommendedName>
        <fullName evidence="4">serine-type D-Ala-D-Ala carboxypeptidase</fullName>
        <ecNumber evidence="4">3.4.16.4</ecNumber>
    </recommendedName>
</protein>
<comment type="subcellular location">
    <subcellularLocation>
        <location evidence="1">Membrane</location>
    </subcellularLocation>
</comment>
<dbReference type="PANTHER" id="PTHR30627:SF1">
    <property type="entry name" value="PEPTIDOGLYCAN D,D-TRANSPEPTIDASE FTSI"/>
    <property type="match status" value="1"/>
</dbReference>
<evidence type="ECO:0000259" key="8">
    <source>
        <dbReference type="PROSITE" id="PS51178"/>
    </source>
</evidence>
<dbReference type="Gene3D" id="3.30.10.20">
    <property type="match status" value="1"/>
</dbReference>
<dbReference type="SUPFAM" id="SSF54184">
    <property type="entry name" value="Penicillin-binding protein 2x (pbp-2x), c-terminal domain"/>
    <property type="match status" value="1"/>
</dbReference>
<dbReference type="InterPro" id="IPR005543">
    <property type="entry name" value="PASTA_dom"/>
</dbReference>
<dbReference type="InterPro" id="IPR005311">
    <property type="entry name" value="PBP_dimer"/>
</dbReference>
<evidence type="ECO:0000313" key="9">
    <source>
        <dbReference type="EMBL" id="SIQ77542.1"/>
    </source>
</evidence>
<organism evidence="9 10">
    <name type="scientific">Peribacillus simplex</name>
    <dbReference type="NCBI Taxonomy" id="1478"/>
    <lineage>
        <taxon>Bacteria</taxon>
        <taxon>Bacillati</taxon>
        <taxon>Bacillota</taxon>
        <taxon>Bacilli</taxon>
        <taxon>Bacillales</taxon>
        <taxon>Bacillaceae</taxon>
        <taxon>Peribacillus</taxon>
    </lineage>
</organism>
<dbReference type="GO" id="GO:0009002">
    <property type="term" value="F:serine-type D-Ala-D-Ala carboxypeptidase activity"/>
    <property type="evidence" value="ECO:0007669"/>
    <property type="project" value="UniProtKB-EC"/>
</dbReference>
<dbReference type="SUPFAM" id="SSF56519">
    <property type="entry name" value="Penicillin binding protein dimerisation domain"/>
    <property type="match status" value="1"/>
</dbReference>
<name>A0A9X8R724_9BACI</name>
<gene>
    <name evidence="9" type="ORF">SAMN05878482_102199</name>
</gene>
<dbReference type="Proteomes" id="UP000185829">
    <property type="component" value="Unassembled WGS sequence"/>
</dbReference>
<dbReference type="SUPFAM" id="SSF56601">
    <property type="entry name" value="beta-lactamase/transpeptidase-like"/>
    <property type="match status" value="1"/>
</dbReference>
<evidence type="ECO:0000256" key="3">
    <source>
        <dbReference type="ARBA" id="ARBA00007171"/>
    </source>
</evidence>
<comment type="catalytic activity">
    <reaction evidence="6">
        <text>Preferential cleavage: (Ac)2-L-Lys-D-Ala-|-D-Ala. Also transpeptidation of peptidyl-alanyl moieties that are N-acyl substituents of D-alanine.</text>
        <dbReference type="EC" id="3.4.16.4"/>
    </reaction>
</comment>
<dbReference type="Gene3D" id="3.90.1310.10">
    <property type="entry name" value="Penicillin-binding protein 2a (Domain 2)"/>
    <property type="match status" value="1"/>
</dbReference>
<dbReference type="InterPro" id="IPR001460">
    <property type="entry name" value="PCN-bd_Tpept"/>
</dbReference>
<accession>A0A9X8R724</accession>
<dbReference type="PROSITE" id="PS51178">
    <property type="entry name" value="PASTA"/>
    <property type="match status" value="1"/>
</dbReference>
<dbReference type="InterPro" id="IPR012338">
    <property type="entry name" value="Beta-lactam/transpept-like"/>
</dbReference>
<dbReference type="GO" id="GO:0008658">
    <property type="term" value="F:penicillin binding"/>
    <property type="evidence" value="ECO:0007669"/>
    <property type="project" value="InterPro"/>
</dbReference>
<evidence type="ECO:0000313" key="10">
    <source>
        <dbReference type="Proteomes" id="UP000185829"/>
    </source>
</evidence>
<sequence>MNYPSLKGLLKIFRQKGKQSEDKEGIQMDPLFNSFKVCSLASSRQAYIEACMKWRCLFLRVSNVTVRKRLAIALAIGIVVFFIIDIRLGIVQFYLGDKLTGLAKDSWSRNIPFEAKRGEILDRNGVELATNISAPTVYVIPRQIENPGETAEQLASILDMTKEKAYQWLTKQAMSVRIPEGRKISHEKAKEIKALGIKGVYIAEDSKRHYPFGEYLSHVLGFTGSDNQGLMGIELSYDKELSGEKGFVKFYSDAKGKRLENMADDYKPPVDGDNLKLTIDSKIQTIVERELDNAEATYDPDGIIAIAMDPNTGEILAMSSRPTFDPANFQNVPSEVYNRNLPVWSVYEPGSTFKIITLAAALEEGKVDLQKEHFYDSGHVEVSGSTLHCWKRGGHGDQTFLEVVENSCNPGFVELGNRLGKDKLFKYINDFGFGQKTGIDLTGEGKGIMFNMDQVGPVEQATTAFGQGVAVTPIQQVTAVSAAVNGGTLYTPYIAKELVNPKNGEVLMRKTPQAKKKVISEATSKKVREALESVVAQGSGKGAFVESYRVGGKTGTAQKAENGRYLENNYILSFIGVAPADDPQIVVYIAVDNPKGTVQFGGVVAAPIVGNIMEDSLRAMGVKPRKNQIEKETVWTDPVMVEVPDVVGLSKKELQTQLIDLKVDIAGNGDKVINQAPDPGVKLKQGSTIRIYLGENTE</sequence>
<evidence type="ECO:0000256" key="4">
    <source>
        <dbReference type="ARBA" id="ARBA00012448"/>
    </source>
</evidence>
<dbReference type="InterPro" id="IPR011927">
    <property type="entry name" value="SpoVD_pbp"/>
</dbReference>
<comment type="caution">
    <text evidence="9">The sequence shown here is derived from an EMBL/GenBank/DDBJ whole genome shotgun (WGS) entry which is preliminary data.</text>
</comment>
<dbReference type="Gene3D" id="3.30.450.330">
    <property type="match status" value="1"/>
</dbReference>
<comment type="pathway">
    <text evidence="2">Cell wall biogenesis; peptidoglycan biosynthesis.</text>
</comment>
<dbReference type="Pfam" id="PF03717">
    <property type="entry name" value="PBP_dimer"/>
    <property type="match status" value="1"/>
</dbReference>